<evidence type="ECO:0000313" key="1">
    <source>
        <dbReference type="EMBL" id="AYV84458.1"/>
    </source>
</evidence>
<proteinExistence type="predicted"/>
<accession>A0A3G5AB42</accession>
<name>A0A3G5AB42_9VIRU</name>
<sequence length="429" mass="51319">MTFEALLESAKLFRLELKNAIVENCIAEPDDFENDDAYYRKFYEVKDGEIIYNEPIAYELIEKEYPALAIMKKYNCVIHDINKEKYRIQFLFGYNKKWLFKCYMSTHTGESNNLSTYEFYDPVNETKMENYFDFSHEQNIPDLFEMLSYPNTYEYLRHKWKFLLELSDKLKSDGYHSTNFKIRPTDKRVPEIINFDFNFEERIIHTLYSTGQANFQIIRSKENQQPLFTPITYKATSDYPNLITNLKFYLKYINNQYGYLNDGIYYNDKQIDSLIQKFNCNIKKNYYQHNPFQPRIEKITDTNGGDYFLNKIDLAKGIICDITYKIDFGKLPIRLSPKELENIPFDAYKQKDEYQRPPLDLPYESYTLHIKIHLPEYNEFTLSQYSISKTSQLKNSVTYINTYHSILNTIKESLSKIYEIYLIPPINFA</sequence>
<dbReference type="EMBL" id="MK072408">
    <property type="protein sequence ID" value="AYV84458.1"/>
    <property type="molecule type" value="Genomic_DNA"/>
</dbReference>
<protein>
    <submittedName>
        <fullName evidence="1">Uncharacterized protein</fullName>
    </submittedName>
</protein>
<reference evidence="1" key="1">
    <citation type="submission" date="2018-10" db="EMBL/GenBank/DDBJ databases">
        <title>Hidden diversity of soil giant viruses.</title>
        <authorList>
            <person name="Schulz F."/>
            <person name="Alteio L."/>
            <person name="Goudeau D."/>
            <person name="Ryan E.M."/>
            <person name="Malmstrom R.R."/>
            <person name="Blanchard J."/>
            <person name="Woyke T."/>
        </authorList>
    </citation>
    <scope>NUCLEOTIDE SEQUENCE</scope>
    <source>
        <strain evidence="1">HYV1</strain>
    </source>
</reference>
<gene>
    <name evidence="1" type="ORF">Hyperionvirus26_13</name>
</gene>
<organism evidence="1">
    <name type="scientific">Hyperionvirus sp</name>
    <dbReference type="NCBI Taxonomy" id="2487770"/>
    <lineage>
        <taxon>Viruses</taxon>
        <taxon>Varidnaviria</taxon>
        <taxon>Bamfordvirae</taxon>
        <taxon>Nucleocytoviricota</taxon>
        <taxon>Megaviricetes</taxon>
        <taxon>Imitervirales</taxon>
        <taxon>Mimiviridae</taxon>
        <taxon>Klosneuvirinae</taxon>
    </lineage>
</organism>